<evidence type="ECO:0000313" key="2">
    <source>
        <dbReference type="Proteomes" id="UP000320623"/>
    </source>
</evidence>
<dbReference type="EMBL" id="FAOO01000025">
    <property type="protein sequence ID" value="CUU08778.1"/>
    <property type="molecule type" value="Genomic_DNA"/>
</dbReference>
<gene>
    <name evidence="1" type="ORF">JGI1_02173</name>
</gene>
<keyword evidence="2" id="KW-1185">Reference proteome</keyword>
<organism evidence="1 2">
    <name type="scientific">Candidatus Thermokryptus mobilis</name>
    <dbReference type="NCBI Taxonomy" id="1643428"/>
    <lineage>
        <taxon>Bacteria</taxon>
        <taxon>Pseudomonadati</taxon>
        <taxon>Candidatus Kryptoniota</taxon>
        <taxon>Candidatus Thermokryptus</taxon>
    </lineage>
</organism>
<accession>A0A0S4NC64</accession>
<name>A0A0S4NC64_9BACT</name>
<sequence>MKIIFLISFLISGCYFLSSSSPQKQTLEGKIYTTGNEPFVELAIESRDGKVYLISKNSPVYKSLWENQGKYVVIEIEKKETKGIEKGKLVVKGFKILTK</sequence>
<protein>
    <submittedName>
        <fullName evidence="1">Uncharacterized protein</fullName>
    </submittedName>
</protein>
<evidence type="ECO:0000313" key="1">
    <source>
        <dbReference type="EMBL" id="CUU08778.1"/>
    </source>
</evidence>
<dbReference type="RefSeq" id="WP_140945877.1">
    <property type="nucleotide sequence ID" value="NZ_FAOO01000025.1"/>
</dbReference>
<dbReference type="STRING" id="1643428.GCA_001442855_02126"/>
<dbReference type="Proteomes" id="UP000320623">
    <property type="component" value="Unassembled WGS sequence"/>
</dbReference>
<proteinExistence type="predicted"/>
<dbReference type="AlphaFoldDB" id="A0A0S4NC64"/>
<reference evidence="2" key="1">
    <citation type="submission" date="2015-11" db="EMBL/GenBank/DDBJ databases">
        <authorList>
            <person name="Varghese N."/>
        </authorList>
    </citation>
    <scope>NUCLEOTIDE SEQUENCE [LARGE SCALE GENOMIC DNA]</scope>
</reference>
<dbReference type="OrthoDB" id="9807105at2"/>